<evidence type="ECO:0000256" key="3">
    <source>
        <dbReference type="ARBA" id="ARBA00022729"/>
    </source>
</evidence>
<comment type="caution">
    <text evidence="9">The sequence shown here is derived from an EMBL/GenBank/DDBJ whole genome shotgun (WGS) entry which is preliminary data.</text>
</comment>
<evidence type="ECO:0008006" key="11">
    <source>
        <dbReference type="Google" id="ProtNLM"/>
    </source>
</evidence>
<feature type="domain" description="SusD-like N-terminal" evidence="8">
    <location>
        <begin position="26"/>
        <end position="232"/>
    </location>
</feature>
<feature type="signal peptide" evidence="6">
    <location>
        <begin position="1"/>
        <end position="19"/>
    </location>
</feature>
<dbReference type="Gene3D" id="1.25.40.390">
    <property type="match status" value="1"/>
</dbReference>
<feature type="domain" description="RagB/SusD" evidence="7">
    <location>
        <begin position="379"/>
        <end position="531"/>
    </location>
</feature>
<evidence type="ECO:0000259" key="7">
    <source>
        <dbReference type="Pfam" id="PF07980"/>
    </source>
</evidence>
<name>W2URF6_9FLAO</name>
<keyword evidence="3 6" id="KW-0732">Signal</keyword>
<feature type="chain" id="PRO_5004827488" description="RagB/SusD domain-containing protein" evidence="6">
    <location>
        <begin position="20"/>
        <end position="532"/>
    </location>
</feature>
<proteinExistence type="inferred from homology"/>
<protein>
    <recommendedName>
        <fullName evidence="11">RagB/SusD domain-containing protein</fullName>
    </recommendedName>
</protein>
<evidence type="ECO:0000256" key="2">
    <source>
        <dbReference type="ARBA" id="ARBA00006275"/>
    </source>
</evidence>
<keyword evidence="4" id="KW-0472">Membrane</keyword>
<dbReference type="eggNOG" id="COG0702">
    <property type="taxonomic scope" value="Bacteria"/>
</dbReference>
<evidence type="ECO:0000256" key="6">
    <source>
        <dbReference type="SAM" id="SignalP"/>
    </source>
</evidence>
<dbReference type="PROSITE" id="PS51257">
    <property type="entry name" value="PROKAR_LIPOPROTEIN"/>
    <property type="match status" value="1"/>
</dbReference>
<evidence type="ECO:0000313" key="9">
    <source>
        <dbReference type="EMBL" id="ETN96603.1"/>
    </source>
</evidence>
<comment type="similarity">
    <text evidence="2">Belongs to the SusD family.</text>
</comment>
<dbReference type="CDD" id="cd08977">
    <property type="entry name" value="SusD"/>
    <property type="match status" value="1"/>
</dbReference>
<evidence type="ECO:0000259" key="8">
    <source>
        <dbReference type="Pfam" id="PF14322"/>
    </source>
</evidence>
<dbReference type="Pfam" id="PF07980">
    <property type="entry name" value="SusD_RagB"/>
    <property type="match status" value="1"/>
</dbReference>
<dbReference type="AlphaFoldDB" id="W2URF6"/>
<evidence type="ECO:0000256" key="5">
    <source>
        <dbReference type="ARBA" id="ARBA00023237"/>
    </source>
</evidence>
<dbReference type="PATRIC" id="fig|1286632.3.peg.29"/>
<dbReference type="Pfam" id="PF14322">
    <property type="entry name" value="SusD-like_3"/>
    <property type="match status" value="1"/>
</dbReference>
<sequence length="532" mass="59912">MKMKRYINKLLLLFLVVSAASCSNDFLEQQPSDRPTEDVLFNSVEGAKIHLNGLYSLQNYYYGEGTRGILIPAVMGDDALVISSNNYTRYVNEYRYNYTVESSRAYNLYYYSYRTISNANLFLSQIDGIEGNETEKNDLKAQALSLRAFAYFSLVRWFGETAYTDDPNGRGVPINTTVNSLDGYNIPRSTVGEVYEQIVSDLTLAEQLSQPADYKGYIDASAVAAIQARVYLTMGDWQNASKYAKKAYAGFSLIDEQTYLSGFNSTNSEVIWEQRFVDNDTNIFLSIPSFTYTSGNITYGDNNGDGVVDGNDVNAGTPGAEFVFGYNSLRVTEYFIELFEDTDFRKKMFPVNLDPDGNRIGDVSPDKTYAQYGAADGYLTTKYKSVSSLGTGDFPRIRASEMYLIEAEAEANLGNTAAAQSALLTIKQRADNTVASVTLTGQDLLDEIYLERRKELFFEGHRFFDIKRLDQDLDRTLSDKDHWSDFTNNDISNDPNIIPRNSVSKRFCLPIPQDEINANEALTDEDQNEVYK</sequence>
<dbReference type="InterPro" id="IPR033985">
    <property type="entry name" value="SusD-like_N"/>
</dbReference>
<dbReference type="InterPro" id="IPR011990">
    <property type="entry name" value="TPR-like_helical_dom_sf"/>
</dbReference>
<organism evidence="9 10">
    <name type="scientific">Zhouia amylolytica AD3</name>
    <dbReference type="NCBI Taxonomy" id="1286632"/>
    <lineage>
        <taxon>Bacteria</taxon>
        <taxon>Pseudomonadati</taxon>
        <taxon>Bacteroidota</taxon>
        <taxon>Flavobacteriia</taxon>
        <taxon>Flavobacteriales</taxon>
        <taxon>Flavobacteriaceae</taxon>
        <taxon>Zhouia</taxon>
    </lineage>
</organism>
<dbReference type="SUPFAM" id="SSF48452">
    <property type="entry name" value="TPR-like"/>
    <property type="match status" value="1"/>
</dbReference>
<reference evidence="9 10" key="2">
    <citation type="journal article" date="2016" name="Genome Announc.">
        <title>Draft Genome Sequence of Zhouia amylolytica AD3, Isolated from Tidal Flat Sediment.</title>
        <authorList>
            <person name="Jia B."/>
            <person name="Jin H.M."/>
            <person name="Lee H.J."/>
            <person name="Jeon C.O."/>
        </authorList>
    </citation>
    <scope>NUCLEOTIDE SEQUENCE [LARGE SCALE GENOMIC DNA]</scope>
    <source>
        <strain evidence="9 10">AD3</strain>
    </source>
</reference>
<keyword evidence="10" id="KW-1185">Reference proteome</keyword>
<keyword evidence="5" id="KW-0998">Cell outer membrane</keyword>
<dbReference type="Proteomes" id="UP000018850">
    <property type="component" value="Unassembled WGS sequence"/>
</dbReference>
<reference evidence="10" key="1">
    <citation type="submission" date="2013-11" db="EMBL/GenBank/DDBJ databases">
        <title>Draft genome sequence from a member of Zhouia, isolated tidal flat.</title>
        <authorList>
            <person name="Jin H."/>
            <person name="Jeon C.O."/>
        </authorList>
    </citation>
    <scope>NUCLEOTIDE SEQUENCE [LARGE SCALE GENOMIC DNA]</scope>
    <source>
        <strain evidence="10">AD3</strain>
    </source>
</reference>
<gene>
    <name evidence="9" type="ORF">P278_00290</name>
</gene>
<dbReference type="GO" id="GO:0009279">
    <property type="term" value="C:cell outer membrane"/>
    <property type="evidence" value="ECO:0007669"/>
    <property type="project" value="UniProtKB-SubCell"/>
</dbReference>
<dbReference type="EMBL" id="AYXY01000001">
    <property type="protein sequence ID" value="ETN96603.1"/>
    <property type="molecule type" value="Genomic_DNA"/>
</dbReference>
<dbReference type="STRING" id="376730.SAMN04487906_3347"/>
<comment type="subcellular location">
    <subcellularLocation>
        <location evidence="1">Cell outer membrane</location>
    </subcellularLocation>
</comment>
<evidence type="ECO:0000256" key="1">
    <source>
        <dbReference type="ARBA" id="ARBA00004442"/>
    </source>
</evidence>
<accession>W2URF6</accession>
<dbReference type="InterPro" id="IPR012944">
    <property type="entry name" value="SusD_RagB_dom"/>
</dbReference>
<evidence type="ECO:0000313" key="10">
    <source>
        <dbReference type="Proteomes" id="UP000018850"/>
    </source>
</evidence>
<evidence type="ECO:0000256" key="4">
    <source>
        <dbReference type="ARBA" id="ARBA00023136"/>
    </source>
</evidence>